<evidence type="ECO:0000256" key="1">
    <source>
        <dbReference type="SAM" id="Phobius"/>
    </source>
</evidence>
<dbReference type="RefSeq" id="WP_099616438.1">
    <property type="nucleotide sequence ID" value="NZ_KZ319339.1"/>
</dbReference>
<reference evidence="2 3" key="1">
    <citation type="submission" date="2017-09" db="EMBL/GenBank/DDBJ databases">
        <title>The draft genome sequences of Marinobacter guineae M3B.</title>
        <authorList>
            <person name="Cao J."/>
        </authorList>
    </citation>
    <scope>NUCLEOTIDE SEQUENCE [LARGE SCALE GENOMIC DNA]</scope>
    <source>
        <strain evidence="2 3">M3B</strain>
    </source>
</reference>
<keyword evidence="3" id="KW-1185">Reference proteome</keyword>
<dbReference type="SUPFAM" id="SSF53756">
    <property type="entry name" value="UDP-Glycosyltransferase/glycogen phosphorylase"/>
    <property type="match status" value="1"/>
</dbReference>
<evidence type="ECO:0000313" key="2">
    <source>
        <dbReference type="EMBL" id="PHQ26355.1"/>
    </source>
</evidence>
<keyword evidence="1" id="KW-0472">Membrane</keyword>
<protein>
    <submittedName>
        <fullName evidence="2">Uncharacterized protein</fullName>
    </submittedName>
</protein>
<sequence length="334" mass="38571">MKNRVISKNKPRVLATVDLRPYSTEDVEVGFQKFDNSSVWSAFSSLKNIIFRLKGYDSIVFTSSTILTLISIFFIKIIRPTKKIFIFDIILKFPKKKHEKVTAFFKSLLLKSASGYLMIHKDWSGYQKNYNLNPEKCRYLPFKANNYGVYEKYNVRNMGYVLCCGASQRDIDTLIKAAQLIDIPVKILLPKELAEKHNTRFTQHEFPLNVTIIQDYLDKDDWYKIMADCFNVVVPIVPESLQPAGISVYLEAMLFRKPVVITDGSSTKGLLEHERHVLLVPPDDPTSLARSLERLRDDQNLYRNLAINGFEYADSLKGHDRMMRDLLAAVANWR</sequence>
<dbReference type="OrthoDB" id="6194329at2"/>
<dbReference type="AlphaFoldDB" id="A0A2G1VHV0"/>
<proteinExistence type="predicted"/>
<keyword evidence="1" id="KW-0812">Transmembrane</keyword>
<dbReference type="Pfam" id="PF13692">
    <property type="entry name" value="Glyco_trans_1_4"/>
    <property type="match status" value="1"/>
</dbReference>
<name>A0A2G1VHV0_9GAMM</name>
<evidence type="ECO:0000313" key="3">
    <source>
        <dbReference type="Proteomes" id="UP000229044"/>
    </source>
</evidence>
<dbReference type="EMBL" id="NTFI01000001">
    <property type="protein sequence ID" value="PHQ26355.1"/>
    <property type="molecule type" value="Genomic_DNA"/>
</dbReference>
<keyword evidence="1" id="KW-1133">Transmembrane helix</keyword>
<comment type="caution">
    <text evidence="2">The sequence shown here is derived from an EMBL/GenBank/DDBJ whole genome shotgun (WGS) entry which is preliminary data.</text>
</comment>
<feature type="transmembrane region" description="Helical" evidence="1">
    <location>
        <begin position="55"/>
        <end position="75"/>
    </location>
</feature>
<dbReference type="Proteomes" id="UP000229044">
    <property type="component" value="Unassembled WGS sequence"/>
</dbReference>
<gene>
    <name evidence="2" type="ORF">CLH62_01790</name>
</gene>
<dbReference type="Gene3D" id="3.40.50.2000">
    <property type="entry name" value="Glycogen Phosphorylase B"/>
    <property type="match status" value="2"/>
</dbReference>
<organism evidence="2 3">
    <name type="scientific">Marinobacter guineae</name>
    <dbReference type="NCBI Taxonomy" id="432303"/>
    <lineage>
        <taxon>Bacteria</taxon>
        <taxon>Pseudomonadati</taxon>
        <taxon>Pseudomonadota</taxon>
        <taxon>Gammaproteobacteria</taxon>
        <taxon>Pseudomonadales</taxon>
        <taxon>Marinobacteraceae</taxon>
        <taxon>Marinobacter</taxon>
    </lineage>
</organism>
<accession>A0A2G1VHV0</accession>